<gene>
    <name evidence="3" type="ORF">FOZ63_011362</name>
</gene>
<evidence type="ECO:0000313" key="4">
    <source>
        <dbReference type="Proteomes" id="UP000553632"/>
    </source>
</evidence>
<name>A0A7J6NJT7_PEROL</name>
<dbReference type="AlphaFoldDB" id="A0A7J6NJT7"/>
<dbReference type="PROSITE" id="PS01036">
    <property type="entry name" value="HSP70_3"/>
    <property type="match status" value="1"/>
</dbReference>
<sequence length="178" mass="18836">MDVTERLREIISQRQPAVASKVTGAAKSGSEYFIYADMKEKLCEVRELPIGNALGLSVPQLRAADVEDQDGTQAGTSPSSKGGPFELPDGSIVQVDGLCCLDAAEALFCSENMIAEENGESAVEAIDPEIRPDVLDNIHVSGGSSMLPGVATRLENALNACGMGDSKEPVKVRLDSQR</sequence>
<feature type="non-terminal residue" evidence="3">
    <location>
        <position position="1"/>
    </location>
</feature>
<organism evidence="3 4">
    <name type="scientific">Perkinsus olseni</name>
    <name type="common">Perkinsus atlanticus</name>
    <dbReference type="NCBI Taxonomy" id="32597"/>
    <lineage>
        <taxon>Eukaryota</taxon>
        <taxon>Sar</taxon>
        <taxon>Alveolata</taxon>
        <taxon>Perkinsozoa</taxon>
        <taxon>Perkinsea</taxon>
        <taxon>Perkinsida</taxon>
        <taxon>Perkinsidae</taxon>
        <taxon>Perkinsus</taxon>
    </lineage>
</organism>
<evidence type="ECO:0000313" key="3">
    <source>
        <dbReference type="EMBL" id="KAF4684163.1"/>
    </source>
</evidence>
<keyword evidence="4" id="KW-1185">Reference proteome</keyword>
<dbReference type="EMBL" id="JABANO010040531">
    <property type="protein sequence ID" value="KAF4684163.1"/>
    <property type="molecule type" value="Genomic_DNA"/>
</dbReference>
<protein>
    <submittedName>
        <fullName evidence="3">Uncharacterized protein</fullName>
    </submittedName>
</protein>
<dbReference type="InterPro" id="IPR043129">
    <property type="entry name" value="ATPase_NBD"/>
</dbReference>
<comment type="caution">
    <text evidence="3">The sequence shown here is derived from an EMBL/GenBank/DDBJ whole genome shotgun (WGS) entry which is preliminary data.</text>
</comment>
<dbReference type="Gene3D" id="3.90.640.10">
    <property type="entry name" value="Actin, Chain A, domain 4"/>
    <property type="match status" value="1"/>
</dbReference>
<comment type="catalytic activity">
    <reaction evidence="1">
        <text>ATP + H2O = ADP + phosphate + H(+)</text>
        <dbReference type="Rhea" id="RHEA:13065"/>
        <dbReference type="ChEBI" id="CHEBI:15377"/>
        <dbReference type="ChEBI" id="CHEBI:15378"/>
        <dbReference type="ChEBI" id="CHEBI:30616"/>
        <dbReference type="ChEBI" id="CHEBI:43474"/>
        <dbReference type="ChEBI" id="CHEBI:456216"/>
    </reaction>
</comment>
<dbReference type="PANTHER" id="PTHR11937">
    <property type="entry name" value="ACTIN"/>
    <property type="match status" value="1"/>
</dbReference>
<evidence type="ECO:0000256" key="1">
    <source>
        <dbReference type="ARBA" id="ARBA00049360"/>
    </source>
</evidence>
<proteinExistence type="predicted"/>
<evidence type="ECO:0000256" key="2">
    <source>
        <dbReference type="SAM" id="MobiDB-lite"/>
    </source>
</evidence>
<feature type="compositionally biased region" description="Polar residues" evidence="2">
    <location>
        <begin position="71"/>
        <end position="80"/>
    </location>
</feature>
<dbReference type="InterPro" id="IPR018181">
    <property type="entry name" value="Heat_shock_70_CS"/>
</dbReference>
<accession>A0A7J6NJT7</accession>
<reference evidence="3 4" key="1">
    <citation type="submission" date="2020-04" db="EMBL/GenBank/DDBJ databases">
        <title>Perkinsus olseni comparative genomics.</title>
        <authorList>
            <person name="Bogema D.R."/>
        </authorList>
    </citation>
    <scope>NUCLEOTIDE SEQUENCE [LARGE SCALE GENOMIC DNA]</scope>
    <source>
        <strain evidence="3 4">ATCC PRA-207</strain>
    </source>
</reference>
<dbReference type="Proteomes" id="UP000553632">
    <property type="component" value="Unassembled WGS sequence"/>
</dbReference>
<feature type="non-terminal residue" evidence="3">
    <location>
        <position position="178"/>
    </location>
</feature>
<dbReference type="SUPFAM" id="SSF53067">
    <property type="entry name" value="Actin-like ATPase domain"/>
    <property type="match status" value="1"/>
</dbReference>
<dbReference type="Gene3D" id="3.30.420.40">
    <property type="match status" value="1"/>
</dbReference>
<feature type="region of interest" description="Disordered" evidence="2">
    <location>
        <begin position="67"/>
        <end position="87"/>
    </location>
</feature>
<dbReference type="InterPro" id="IPR004000">
    <property type="entry name" value="Actin"/>
</dbReference>
<dbReference type="Pfam" id="PF00022">
    <property type="entry name" value="Actin"/>
    <property type="match status" value="1"/>
</dbReference>